<name>A0A176RU07_9GAMM</name>
<dbReference type="EMBL" id="LUTY01002894">
    <property type="protein sequence ID" value="OAD19217.1"/>
    <property type="molecule type" value="Genomic_DNA"/>
</dbReference>
<proteinExistence type="predicted"/>
<reference evidence="1 2" key="1">
    <citation type="submission" date="2016-05" db="EMBL/GenBank/DDBJ databases">
        <title>Single-cell genome of chain-forming Candidatus Thiomargarita nelsonii and comparison to other large sulfur-oxidizing bacteria.</title>
        <authorList>
            <person name="Winkel M."/>
            <person name="Salman V."/>
            <person name="Woyke T."/>
            <person name="Schulz-Vogt H."/>
            <person name="Richter M."/>
            <person name="Flood B."/>
            <person name="Bailey J."/>
            <person name="Amann R."/>
            <person name="Mussmann M."/>
        </authorList>
    </citation>
    <scope>NUCLEOTIDE SEQUENCE [LARGE SCALE GENOMIC DNA]</scope>
    <source>
        <strain evidence="1 2">THI036</strain>
    </source>
</reference>
<accession>A0A176RU07</accession>
<keyword evidence="2" id="KW-1185">Reference proteome</keyword>
<protein>
    <submittedName>
        <fullName evidence="1">Uncharacterized protein</fullName>
    </submittedName>
</protein>
<sequence>MTGNTGLGVAVTMSYSGVTPPAGFKVTVDWEQVYSFYSEHSKFRAQAAWYGRFTALLSASYQSDRQKLLQELIQNKAIKVEVIEGEDFDMSQIDNYLQPILNRINQEILEAFKPPEKFDLAKTTAPNVSGRWIGLGYSVAVKDFKKVKKGKETFDFSIRQHQERNTIASGFIGIGRYPSELRDRLVTIVKPGGWQSAFFVLPVVGDAEELGISQVDMQIALFHQGQRYDAQSVKWTPAAGWRDRNHVSRTVVAFPLVYWYQKMGDSAMKQVKFETNTLITLGRKVLKLRQRVDMFDGDAPIATPLSAVEVVEIDGQDLNWRLVEDDGTLSRVSVALKSGDQDFKKSLRARNVDGEWLPPKPVYWLLARPDKGAKPIKAKIRYQYKHRHKKVIDWKYNDQ</sequence>
<comment type="caution">
    <text evidence="1">The sequence shown here is derived from an EMBL/GenBank/DDBJ whole genome shotgun (WGS) entry which is preliminary data.</text>
</comment>
<dbReference type="Proteomes" id="UP000076962">
    <property type="component" value="Unassembled WGS sequence"/>
</dbReference>
<evidence type="ECO:0000313" key="2">
    <source>
        <dbReference type="Proteomes" id="UP000076962"/>
    </source>
</evidence>
<gene>
    <name evidence="1" type="ORF">THIOM_005161</name>
</gene>
<feature type="non-terminal residue" evidence="1">
    <location>
        <position position="399"/>
    </location>
</feature>
<organism evidence="1 2">
    <name type="scientific">Candidatus Thiomargarita nelsonii</name>
    <dbReference type="NCBI Taxonomy" id="1003181"/>
    <lineage>
        <taxon>Bacteria</taxon>
        <taxon>Pseudomonadati</taxon>
        <taxon>Pseudomonadota</taxon>
        <taxon>Gammaproteobacteria</taxon>
        <taxon>Thiotrichales</taxon>
        <taxon>Thiotrichaceae</taxon>
        <taxon>Thiomargarita</taxon>
    </lineage>
</organism>
<evidence type="ECO:0000313" key="1">
    <source>
        <dbReference type="EMBL" id="OAD19217.1"/>
    </source>
</evidence>
<dbReference type="AlphaFoldDB" id="A0A176RU07"/>